<feature type="transmembrane region" description="Helical" evidence="25">
    <location>
        <begin position="338"/>
        <end position="356"/>
    </location>
</feature>
<feature type="transmembrane region" description="Helical" evidence="25">
    <location>
        <begin position="368"/>
        <end position="389"/>
    </location>
</feature>
<evidence type="ECO:0000256" key="1">
    <source>
        <dbReference type="ARBA" id="ARBA00004155"/>
    </source>
</evidence>
<comment type="catalytic activity">
    <reaction evidence="18">
        <text>L-histidyl-L-alpha-amino acid(out) = L-histidyl-L-alpha-amino acid(in)</text>
        <dbReference type="Rhea" id="RHEA:79379"/>
        <dbReference type="ChEBI" id="CHEBI:229964"/>
    </reaction>
</comment>
<evidence type="ECO:0000256" key="6">
    <source>
        <dbReference type="ARBA" id="ARBA00023136"/>
    </source>
</evidence>
<comment type="catalytic activity">
    <reaction evidence="19">
        <text>L-alanyl-L-lysine(out) = L-alanyl-L-lysine(in)</text>
        <dbReference type="Rhea" id="RHEA:79415"/>
        <dbReference type="ChEBI" id="CHEBI:192470"/>
    </reaction>
</comment>
<evidence type="ECO:0000256" key="14">
    <source>
        <dbReference type="ARBA" id="ARBA00044898"/>
    </source>
</evidence>
<evidence type="ECO:0000256" key="25">
    <source>
        <dbReference type="SAM" id="Phobius"/>
    </source>
</evidence>
<protein>
    <recommendedName>
        <fullName evidence="21">Lysosomal dipeptide transporter MFSD1</fullName>
    </recommendedName>
    <alternativeName>
        <fullName evidence="22">Major facilitator superfamily domain-containing protein 1</fullName>
    </alternativeName>
</protein>
<dbReference type="Pfam" id="PF07690">
    <property type="entry name" value="MFS_1"/>
    <property type="match status" value="2"/>
</dbReference>
<comment type="catalytic activity">
    <reaction evidence="16">
        <text>L-lysyl-L-lysine(out) = L-lysyl-L-lysine(in)</text>
        <dbReference type="Rhea" id="RHEA:79403"/>
        <dbReference type="ChEBI" id="CHEBI:229956"/>
    </reaction>
</comment>
<dbReference type="Proteomes" id="UP000886069">
    <property type="component" value="Unassembled WGS sequence"/>
</dbReference>
<evidence type="ECO:0000313" key="27">
    <source>
        <dbReference type="EMBL" id="HER43211.1"/>
    </source>
</evidence>
<keyword evidence="5 25" id="KW-1133">Transmembrane helix</keyword>
<dbReference type="InterPro" id="IPR020846">
    <property type="entry name" value="MFS_dom"/>
</dbReference>
<evidence type="ECO:0000256" key="23">
    <source>
        <dbReference type="ARBA" id="ARBA00045709"/>
    </source>
</evidence>
<comment type="catalytic activity">
    <reaction evidence="17">
        <text>L-arginyl-glycine(out) = L-arginyl-glycine(in)</text>
        <dbReference type="Rhea" id="RHEA:79391"/>
        <dbReference type="ChEBI" id="CHEBI:229955"/>
    </reaction>
</comment>
<feature type="transmembrane region" description="Helical" evidence="25">
    <location>
        <begin position="313"/>
        <end position="332"/>
    </location>
</feature>
<comment type="catalytic activity">
    <reaction evidence="10">
        <text>L-alpha-aminoacyl-L-arginine(out) = L-alpha-aminoacyl-L-arginine(in)</text>
        <dbReference type="Rhea" id="RHEA:79367"/>
        <dbReference type="ChEBI" id="CHEBI:229968"/>
    </reaction>
</comment>
<feature type="transmembrane region" description="Helical" evidence="25">
    <location>
        <begin position="141"/>
        <end position="160"/>
    </location>
</feature>
<feature type="transmembrane region" description="Helical" evidence="25">
    <location>
        <begin position="85"/>
        <end position="103"/>
    </location>
</feature>
<feature type="transmembrane region" description="Helical" evidence="25">
    <location>
        <begin position="401"/>
        <end position="421"/>
    </location>
</feature>
<evidence type="ECO:0000256" key="11">
    <source>
        <dbReference type="ARBA" id="ARBA00044884"/>
    </source>
</evidence>
<keyword evidence="7" id="KW-0458">Lysosome</keyword>
<comment type="catalytic activity">
    <reaction evidence="20">
        <text>L-lysyl-glycine(out) = L-lysyl-glycine(in)</text>
        <dbReference type="Rhea" id="RHEA:79407"/>
        <dbReference type="ChEBI" id="CHEBI:191202"/>
    </reaction>
</comment>
<feature type="transmembrane region" description="Helical" evidence="25">
    <location>
        <begin position="55"/>
        <end position="78"/>
    </location>
</feature>
<evidence type="ECO:0000256" key="13">
    <source>
        <dbReference type="ARBA" id="ARBA00044893"/>
    </source>
</evidence>
<dbReference type="SUPFAM" id="SSF103473">
    <property type="entry name" value="MFS general substrate transporter"/>
    <property type="match status" value="1"/>
</dbReference>
<feature type="transmembrane region" description="Helical" evidence="25">
    <location>
        <begin position="269"/>
        <end position="301"/>
    </location>
</feature>
<comment type="subunit">
    <text evidence="24">Homodimer. Interacts with lysosomal protein GLMP (via lumenal domain); the interaction starts while both proteins are still in the endoplasmic reticulum and is required for stabilization of MFSD1 in lysosomes but has no direct effect on its targeting to lysosomes or transporter activity.</text>
</comment>
<keyword evidence="4 25" id="KW-0812">Transmembrane</keyword>
<dbReference type="InterPro" id="IPR036259">
    <property type="entry name" value="MFS_trans_sf"/>
</dbReference>
<evidence type="ECO:0000256" key="24">
    <source>
        <dbReference type="ARBA" id="ARBA00046376"/>
    </source>
</evidence>
<evidence type="ECO:0000256" key="19">
    <source>
        <dbReference type="ARBA" id="ARBA00044919"/>
    </source>
</evidence>
<dbReference type="AlphaFoldDB" id="A0A7V2ATY3"/>
<feature type="transmembrane region" description="Helical" evidence="25">
    <location>
        <begin position="175"/>
        <end position="197"/>
    </location>
</feature>
<dbReference type="Gene3D" id="1.20.1250.20">
    <property type="entry name" value="MFS general substrate transporter like domains"/>
    <property type="match status" value="2"/>
</dbReference>
<feature type="transmembrane region" description="Helical" evidence="25">
    <location>
        <begin position="109"/>
        <end position="129"/>
    </location>
</feature>
<evidence type="ECO:0000256" key="3">
    <source>
        <dbReference type="ARBA" id="ARBA00022448"/>
    </source>
</evidence>
<comment type="catalytic activity">
    <reaction evidence="15">
        <text>L-arginyl-L-alpha-amino acid(out) = L-arginyl-L-alpha-amino acid(in)</text>
        <dbReference type="Rhea" id="RHEA:79371"/>
        <dbReference type="ChEBI" id="CHEBI:84315"/>
    </reaction>
</comment>
<dbReference type="InterPro" id="IPR011701">
    <property type="entry name" value="MFS"/>
</dbReference>
<feature type="transmembrane region" description="Helical" evidence="25">
    <location>
        <begin position="15"/>
        <end position="35"/>
    </location>
</feature>
<reference evidence="27" key="1">
    <citation type="journal article" date="2020" name="mSystems">
        <title>Genome- and Community-Level Interaction Insights into Carbon Utilization and Element Cycling Functions of Hydrothermarchaeota in Hydrothermal Sediment.</title>
        <authorList>
            <person name="Zhou Z."/>
            <person name="Liu Y."/>
            <person name="Xu W."/>
            <person name="Pan J."/>
            <person name="Luo Z.H."/>
            <person name="Li M."/>
        </authorList>
    </citation>
    <scope>NUCLEOTIDE SEQUENCE [LARGE SCALE GENOMIC DNA]</scope>
    <source>
        <strain evidence="27">SpSt-1233</strain>
    </source>
</reference>
<accession>A0A7V2ATY3</accession>
<evidence type="ECO:0000256" key="5">
    <source>
        <dbReference type="ARBA" id="ARBA00022989"/>
    </source>
</evidence>
<evidence type="ECO:0000256" key="22">
    <source>
        <dbReference type="ARBA" id="ARBA00045018"/>
    </source>
</evidence>
<evidence type="ECO:0000256" key="12">
    <source>
        <dbReference type="ARBA" id="ARBA00044891"/>
    </source>
</evidence>
<feature type="transmembrane region" description="Helical" evidence="25">
    <location>
        <begin position="228"/>
        <end position="249"/>
    </location>
</feature>
<evidence type="ECO:0000256" key="15">
    <source>
        <dbReference type="ARBA" id="ARBA00044899"/>
    </source>
</evidence>
<comment type="similarity">
    <text evidence="2">Belongs to the major facilitator superfamily.</text>
</comment>
<dbReference type="EMBL" id="DSEC01000140">
    <property type="protein sequence ID" value="HER43211.1"/>
    <property type="molecule type" value="Genomic_DNA"/>
</dbReference>
<comment type="caution">
    <text evidence="27">The sequence shown here is derived from an EMBL/GenBank/DDBJ whole genome shotgun (WGS) entry which is preliminary data.</text>
</comment>
<comment type="function">
    <text evidence="23">Lysosomal dipeptide uniporter that selectively exports lysine, arginine or histidine-containing dipeptides with a net positive charge from the lysosome lumen into the cytosol. Could play a role in a specific type of protein O-glycosylation indirectly regulating macrophages migration and tissue invasion. Also essential for liver homeostasis.</text>
</comment>
<evidence type="ECO:0000256" key="7">
    <source>
        <dbReference type="ARBA" id="ARBA00023228"/>
    </source>
</evidence>
<evidence type="ECO:0000256" key="2">
    <source>
        <dbReference type="ARBA" id="ARBA00008335"/>
    </source>
</evidence>
<evidence type="ECO:0000256" key="16">
    <source>
        <dbReference type="ARBA" id="ARBA00044900"/>
    </source>
</evidence>
<dbReference type="GO" id="GO:0022857">
    <property type="term" value="F:transmembrane transporter activity"/>
    <property type="evidence" value="ECO:0007669"/>
    <property type="project" value="InterPro"/>
</dbReference>
<evidence type="ECO:0000256" key="9">
    <source>
        <dbReference type="ARBA" id="ARBA00044878"/>
    </source>
</evidence>
<proteinExistence type="inferred from homology"/>
<dbReference type="PROSITE" id="PS50850">
    <property type="entry name" value="MFS"/>
    <property type="match status" value="1"/>
</dbReference>
<evidence type="ECO:0000256" key="18">
    <source>
        <dbReference type="ARBA" id="ARBA00044912"/>
    </source>
</evidence>
<comment type="catalytic activity">
    <reaction evidence="8">
        <text>L-lysyl-L-alanine(out) = L-lysyl-L-alanine(in)</text>
        <dbReference type="Rhea" id="RHEA:79399"/>
        <dbReference type="ChEBI" id="CHEBI:229954"/>
    </reaction>
</comment>
<comment type="catalytic activity">
    <reaction evidence="11">
        <text>L-alpha-aminoacyl-L-histidine(out) = L-alpha-aminoacyl-L-histidine(in)</text>
        <dbReference type="Rhea" id="RHEA:79375"/>
        <dbReference type="ChEBI" id="CHEBI:229967"/>
    </reaction>
</comment>
<sequence>MDEGRVGMFHPSTKAFRFTILIFVSLLTYGSYFAYDGLSAIAPILISSFEVTRAAFGATKTIYSVAAILCLLVGGILIDRIGTRRASLLFSSFIVLGAFFMAISRNIWMLYVGMFFFGAGSETLIIAQSSIISRWFKGKELALAFGLALTVSRLGSLFSYNTEALIVDYFGHYSYALWAGLIFCVLSLLSNVVYCLMDRRGEAVLGLEDGAVEEKIVLGDVKQFDASFWYVTLLCLTFYGAIFPFQHLAADFFHDKWGIPLDAASGGGFFYQVFSNILHMFSTAPGIAGIIVFASMIFAPFAGSFVDRKGKRATLMIFGSLLMIPAHLLLGVTRINPVFMMIVLGGAFVLVPAALWPSIPLIIPKQRVGTAFGLMTMLQNIGLGFFPWINGKLRDMSGDYTASQIMFASLGLLGLIFAILLKRADARNNNVLENP</sequence>
<comment type="catalytic activity">
    <reaction evidence="9">
        <text>L-histidyl-glycine(out) = L-histidyl-glycine(in)</text>
        <dbReference type="Rhea" id="RHEA:79395"/>
        <dbReference type="ChEBI" id="CHEBI:229957"/>
    </reaction>
</comment>
<comment type="catalytic activity">
    <reaction evidence="13">
        <text>L-alpha-aminoacyl-L-lysine(out) = L-alpha-aminoacyl-L-lysine(in)</text>
        <dbReference type="Rhea" id="RHEA:79383"/>
        <dbReference type="ChEBI" id="CHEBI:229966"/>
    </reaction>
</comment>
<evidence type="ECO:0000256" key="10">
    <source>
        <dbReference type="ARBA" id="ARBA00044881"/>
    </source>
</evidence>
<dbReference type="PANTHER" id="PTHR23512">
    <property type="entry name" value="MAJOR FACILITATOR SUPERFAMILY DOMAIN-CONTAINING PROTEIN 1"/>
    <property type="match status" value="1"/>
</dbReference>
<name>A0A7V2ATY3_UNCEI</name>
<comment type="subcellular location">
    <subcellularLocation>
        <location evidence="1">Lysosome membrane</location>
        <topology evidence="1">Multi-pass membrane protein</topology>
    </subcellularLocation>
</comment>
<organism evidence="27">
    <name type="scientific">Eiseniibacteriota bacterium</name>
    <dbReference type="NCBI Taxonomy" id="2212470"/>
    <lineage>
        <taxon>Bacteria</taxon>
        <taxon>Candidatus Eiseniibacteriota</taxon>
    </lineage>
</organism>
<evidence type="ECO:0000259" key="26">
    <source>
        <dbReference type="PROSITE" id="PS50850"/>
    </source>
</evidence>
<evidence type="ECO:0000256" key="17">
    <source>
        <dbReference type="ARBA" id="ARBA00044903"/>
    </source>
</evidence>
<feature type="domain" description="Major facilitator superfamily (MFS) profile" evidence="26">
    <location>
        <begin position="20"/>
        <end position="426"/>
    </location>
</feature>
<dbReference type="GO" id="GO:0005765">
    <property type="term" value="C:lysosomal membrane"/>
    <property type="evidence" value="ECO:0007669"/>
    <property type="project" value="UniProtKB-SubCell"/>
</dbReference>
<evidence type="ECO:0000256" key="8">
    <source>
        <dbReference type="ARBA" id="ARBA00044876"/>
    </source>
</evidence>
<evidence type="ECO:0000256" key="4">
    <source>
        <dbReference type="ARBA" id="ARBA00022692"/>
    </source>
</evidence>
<comment type="catalytic activity">
    <reaction evidence="14">
        <text>L-aspartyl-L-lysine(out) = L-aspartyl-L-lysine(in)</text>
        <dbReference type="Rhea" id="RHEA:79411"/>
        <dbReference type="ChEBI" id="CHEBI:229953"/>
    </reaction>
</comment>
<dbReference type="InterPro" id="IPR052187">
    <property type="entry name" value="MFSD1"/>
</dbReference>
<comment type="catalytic activity">
    <reaction evidence="12">
        <text>L-lysyl-L-alpha-amino acid(out) = L-lysyl-L-alpha-amino acid(in)</text>
        <dbReference type="Rhea" id="RHEA:79387"/>
        <dbReference type="ChEBI" id="CHEBI:229965"/>
    </reaction>
</comment>
<evidence type="ECO:0000256" key="20">
    <source>
        <dbReference type="ARBA" id="ARBA00044924"/>
    </source>
</evidence>
<keyword evidence="3" id="KW-0813">Transport</keyword>
<evidence type="ECO:0000256" key="21">
    <source>
        <dbReference type="ARBA" id="ARBA00044985"/>
    </source>
</evidence>
<dbReference type="PANTHER" id="PTHR23512:SF3">
    <property type="entry name" value="MAJOR FACILITATOR SUPERFAMILY DOMAIN-CONTAINING PROTEIN 1"/>
    <property type="match status" value="1"/>
</dbReference>
<gene>
    <name evidence="27" type="ORF">ENO08_01980</name>
</gene>
<keyword evidence="6 25" id="KW-0472">Membrane</keyword>